<organism evidence="2 3">
    <name type="scientific">Oidiodendron maius (strain Zn)</name>
    <dbReference type="NCBI Taxonomy" id="913774"/>
    <lineage>
        <taxon>Eukaryota</taxon>
        <taxon>Fungi</taxon>
        <taxon>Dikarya</taxon>
        <taxon>Ascomycota</taxon>
        <taxon>Pezizomycotina</taxon>
        <taxon>Leotiomycetes</taxon>
        <taxon>Leotiomycetes incertae sedis</taxon>
        <taxon>Myxotrichaceae</taxon>
        <taxon>Oidiodendron</taxon>
    </lineage>
</organism>
<proteinExistence type="predicted"/>
<dbReference type="Proteomes" id="UP000054321">
    <property type="component" value="Unassembled WGS sequence"/>
</dbReference>
<evidence type="ECO:0000313" key="2">
    <source>
        <dbReference type="EMBL" id="KIM98639.1"/>
    </source>
</evidence>
<dbReference type="EMBL" id="KN832880">
    <property type="protein sequence ID" value="KIM98639.1"/>
    <property type="molecule type" value="Genomic_DNA"/>
</dbReference>
<dbReference type="InParanoid" id="A0A0C3H5S9"/>
<keyword evidence="3" id="KW-1185">Reference proteome</keyword>
<reference evidence="3" key="2">
    <citation type="submission" date="2015-01" db="EMBL/GenBank/DDBJ databases">
        <title>Evolutionary Origins and Diversification of the Mycorrhizal Mutualists.</title>
        <authorList>
            <consortium name="DOE Joint Genome Institute"/>
            <consortium name="Mycorrhizal Genomics Consortium"/>
            <person name="Kohler A."/>
            <person name="Kuo A."/>
            <person name="Nagy L.G."/>
            <person name="Floudas D."/>
            <person name="Copeland A."/>
            <person name="Barry K.W."/>
            <person name="Cichocki N."/>
            <person name="Veneault-Fourrey C."/>
            <person name="LaButti K."/>
            <person name="Lindquist E.A."/>
            <person name="Lipzen A."/>
            <person name="Lundell T."/>
            <person name="Morin E."/>
            <person name="Murat C."/>
            <person name="Riley R."/>
            <person name="Ohm R."/>
            <person name="Sun H."/>
            <person name="Tunlid A."/>
            <person name="Henrissat B."/>
            <person name="Grigoriev I.V."/>
            <person name="Hibbett D.S."/>
            <person name="Martin F."/>
        </authorList>
    </citation>
    <scope>NUCLEOTIDE SEQUENCE [LARGE SCALE GENOMIC DNA]</scope>
    <source>
        <strain evidence="3">Zn</strain>
    </source>
</reference>
<dbReference type="HOGENOM" id="CLU_2705467_0_0_1"/>
<dbReference type="AlphaFoldDB" id="A0A0C3H5S9"/>
<protein>
    <submittedName>
        <fullName evidence="2">Uncharacterized protein</fullName>
    </submittedName>
</protein>
<reference evidence="2 3" key="1">
    <citation type="submission" date="2014-04" db="EMBL/GenBank/DDBJ databases">
        <authorList>
            <consortium name="DOE Joint Genome Institute"/>
            <person name="Kuo A."/>
            <person name="Martino E."/>
            <person name="Perotto S."/>
            <person name="Kohler A."/>
            <person name="Nagy L.G."/>
            <person name="Floudas D."/>
            <person name="Copeland A."/>
            <person name="Barry K.W."/>
            <person name="Cichocki N."/>
            <person name="Veneault-Fourrey C."/>
            <person name="LaButti K."/>
            <person name="Lindquist E.A."/>
            <person name="Lipzen A."/>
            <person name="Lundell T."/>
            <person name="Morin E."/>
            <person name="Murat C."/>
            <person name="Sun H."/>
            <person name="Tunlid A."/>
            <person name="Henrissat B."/>
            <person name="Grigoriev I.V."/>
            <person name="Hibbett D.S."/>
            <person name="Martin F."/>
            <person name="Nordberg H.P."/>
            <person name="Cantor M.N."/>
            <person name="Hua S.X."/>
        </authorList>
    </citation>
    <scope>NUCLEOTIDE SEQUENCE [LARGE SCALE GENOMIC DNA]</scope>
    <source>
        <strain evidence="2 3">Zn</strain>
    </source>
</reference>
<accession>A0A0C3H5S9</accession>
<feature type="region of interest" description="Disordered" evidence="1">
    <location>
        <begin position="1"/>
        <end position="20"/>
    </location>
</feature>
<gene>
    <name evidence="2" type="ORF">OIDMADRAFT_56987</name>
</gene>
<sequence>MTTAAGGKNQKKKDDDEEDNSALSVMALTTKSGLNRHSWCFDNGAALHITHTRANFKSYAPNEWRSRVLMASL</sequence>
<name>A0A0C3H5S9_OIDMZ</name>
<evidence type="ECO:0000256" key="1">
    <source>
        <dbReference type="SAM" id="MobiDB-lite"/>
    </source>
</evidence>
<evidence type="ECO:0000313" key="3">
    <source>
        <dbReference type="Proteomes" id="UP000054321"/>
    </source>
</evidence>